<evidence type="ECO:0000313" key="4">
    <source>
        <dbReference type="Proteomes" id="UP000240527"/>
    </source>
</evidence>
<organism evidence="3 4">
    <name type="scientific">Caulobacter segnis</name>
    <dbReference type="NCBI Taxonomy" id="88688"/>
    <lineage>
        <taxon>Bacteria</taxon>
        <taxon>Pseudomonadati</taxon>
        <taxon>Pseudomonadota</taxon>
        <taxon>Alphaproteobacteria</taxon>
        <taxon>Caulobacterales</taxon>
        <taxon>Caulobacteraceae</taxon>
        <taxon>Caulobacter</taxon>
    </lineage>
</organism>
<dbReference type="InterPro" id="IPR032710">
    <property type="entry name" value="NTF2-like_dom_sf"/>
</dbReference>
<dbReference type="InterPro" id="IPR037401">
    <property type="entry name" value="SnoaL-like"/>
</dbReference>
<protein>
    <submittedName>
        <fullName evidence="3">Nuclear transport factor 2 family protein</fullName>
    </submittedName>
</protein>
<dbReference type="EMBL" id="CP027850">
    <property type="protein sequence ID" value="AVQ02813.1"/>
    <property type="molecule type" value="Genomic_DNA"/>
</dbReference>
<evidence type="ECO:0000259" key="2">
    <source>
        <dbReference type="Pfam" id="PF12680"/>
    </source>
</evidence>
<name>A0ABM6THZ9_9CAUL</name>
<feature type="compositionally biased region" description="Basic and acidic residues" evidence="1">
    <location>
        <begin position="11"/>
        <end position="33"/>
    </location>
</feature>
<proteinExistence type="predicted"/>
<dbReference type="SUPFAM" id="SSF54427">
    <property type="entry name" value="NTF2-like"/>
    <property type="match status" value="1"/>
</dbReference>
<dbReference type="Pfam" id="PF12680">
    <property type="entry name" value="SnoaL_2"/>
    <property type="match status" value="1"/>
</dbReference>
<dbReference type="Gene3D" id="3.10.450.50">
    <property type="match status" value="1"/>
</dbReference>
<gene>
    <name evidence="3" type="ORF">B7G68_13690</name>
</gene>
<feature type="compositionally biased region" description="Basic residues" evidence="1">
    <location>
        <begin position="1"/>
        <end position="10"/>
    </location>
</feature>
<dbReference type="Proteomes" id="UP000240527">
    <property type="component" value="Chromosome"/>
</dbReference>
<sequence length="172" mass="19798">MAGRSARLHAGHQDDLRRPQEPEGSDRPDRLSEGRNGLQTGAIAVRPAPPDIQARVERLYDANQRRDFEAFRALVHPTLEWPDVTRGGTLTNPEAVREYWAYNDRGLRVEMAPVKAEIDDEGRIVVLANQVVWNLAGKLWSDLMVRHRYTLREGLFWRLELLEVDRPSRKDP</sequence>
<feature type="region of interest" description="Disordered" evidence="1">
    <location>
        <begin position="1"/>
        <end position="44"/>
    </location>
</feature>
<evidence type="ECO:0000256" key="1">
    <source>
        <dbReference type="SAM" id="MobiDB-lite"/>
    </source>
</evidence>
<reference evidence="3 4" key="1">
    <citation type="journal article" date="2015" name="Biotechnol. Bioeng.">
        <title>Genome sequence and phenotypic characterization of Caulobacter segnis.</title>
        <authorList>
            <person name="Patel S."/>
            <person name="Fletcher B."/>
            <person name="Scott D.C."/>
            <person name="Ely B."/>
        </authorList>
    </citation>
    <scope>NUCLEOTIDE SEQUENCE [LARGE SCALE GENOMIC DNA]</scope>
    <source>
        <strain evidence="3 4">TK0059</strain>
    </source>
</reference>
<feature type="domain" description="SnoaL-like" evidence="2">
    <location>
        <begin position="56"/>
        <end position="157"/>
    </location>
</feature>
<keyword evidence="4" id="KW-1185">Reference proteome</keyword>
<accession>A0ABM6THZ9</accession>
<evidence type="ECO:0000313" key="3">
    <source>
        <dbReference type="EMBL" id="AVQ02813.1"/>
    </source>
</evidence>